<dbReference type="EMBL" id="RKLR01000003">
    <property type="protein sequence ID" value="MBX0323447.1"/>
    <property type="molecule type" value="Genomic_DNA"/>
</dbReference>
<proteinExistence type="predicted"/>
<gene>
    <name evidence="1" type="ORF">EGH21_10445</name>
</gene>
<keyword evidence="2" id="KW-1185">Reference proteome</keyword>
<reference evidence="1 2" key="1">
    <citation type="submission" date="2021-06" db="EMBL/GenBank/DDBJ databases">
        <title>Halomicroarcula sp. a new haloarchaeum isolated from saline soil.</title>
        <authorList>
            <person name="Duran-Viseras A."/>
            <person name="Sanchez-Porro C."/>
            <person name="Ventosa A."/>
        </authorList>
    </citation>
    <scope>NUCLEOTIDE SEQUENCE [LARGE SCALE GENOMIC DNA]</scope>
    <source>
        <strain evidence="1 2">F13</strain>
    </source>
</reference>
<name>A0AAW4PQN8_9EURY</name>
<evidence type="ECO:0000313" key="2">
    <source>
        <dbReference type="Proteomes" id="UP001430377"/>
    </source>
</evidence>
<dbReference type="InterPro" id="IPR055978">
    <property type="entry name" value="DUF7556"/>
</dbReference>
<accession>A0AAW4PQN8</accession>
<organism evidence="1 2">
    <name type="scientific">Haloarcula rubra</name>
    <dbReference type="NCBI Taxonomy" id="2487747"/>
    <lineage>
        <taxon>Archaea</taxon>
        <taxon>Methanobacteriati</taxon>
        <taxon>Methanobacteriota</taxon>
        <taxon>Stenosarchaea group</taxon>
        <taxon>Halobacteria</taxon>
        <taxon>Halobacteriales</taxon>
        <taxon>Haloarculaceae</taxon>
        <taxon>Haloarcula</taxon>
    </lineage>
</organism>
<comment type="caution">
    <text evidence="1">The sequence shown here is derived from an EMBL/GenBank/DDBJ whole genome shotgun (WGS) entry which is preliminary data.</text>
</comment>
<evidence type="ECO:0000313" key="1">
    <source>
        <dbReference type="EMBL" id="MBX0323447.1"/>
    </source>
</evidence>
<protein>
    <submittedName>
        <fullName evidence="1">Uncharacterized protein</fullName>
    </submittedName>
</protein>
<sequence>MSAETEPVESRPVDTQRVVAAVDETDGQRRLVVADVTTDEAWLSVPTSAAVTVSEWR</sequence>
<dbReference type="Pfam" id="PF24433">
    <property type="entry name" value="DUF7556"/>
    <property type="match status" value="1"/>
</dbReference>
<dbReference type="RefSeq" id="WP_220618415.1">
    <property type="nucleotide sequence ID" value="NZ_RKLR01000003.1"/>
</dbReference>
<dbReference type="AlphaFoldDB" id="A0AAW4PQN8"/>
<dbReference type="Proteomes" id="UP001430377">
    <property type="component" value="Unassembled WGS sequence"/>
</dbReference>